<reference evidence="2 3" key="1">
    <citation type="submission" date="2021-10" db="EMBL/GenBank/DDBJ databases">
        <title>Anaerobic single-cell dispensing facilitates the cultivation of human gut bacteria.</title>
        <authorList>
            <person name="Afrizal A."/>
        </authorList>
    </citation>
    <scope>NUCLEOTIDE SEQUENCE [LARGE SCALE GENOMIC DNA]</scope>
    <source>
        <strain evidence="2 3">CLA-AA-H244</strain>
    </source>
</reference>
<proteinExistence type="predicted"/>
<dbReference type="Proteomes" id="UP001199355">
    <property type="component" value="Unassembled WGS sequence"/>
</dbReference>
<dbReference type="AlphaFoldDB" id="A0AAE3AZV6"/>
<dbReference type="PANTHER" id="PTHR33498:SF1">
    <property type="entry name" value="TRANSPOSASE FOR INSERTION SEQUENCE ELEMENT IS1557"/>
    <property type="match status" value="1"/>
</dbReference>
<evidence type="ECO:0000259" key="1">
    <source>
        <dbReference type="Pfam" id="PF01610"/>
    </source>
</evidence>
<comment type="caution">
    <text evidence="2">The sequence shown here is derived from an EMBL/GenBank/DDBJ whole genome shotgun (WGS) entry which is preliminary data.</text>
</comment>
<accession>A0AAE3AZV6</accession>
<gene>
    <name evidence="2" type="ORF">LKD45_14085</name>
</gene>
<dbReference type="InterPro" id="IPR047951">
    <property type="entry name" value="Transpos_ISL3"/>
</dbReference>
<feature type="domain" description="Transposase IS204/IS1001/IS1096/IS1165 DDE" evidence="1">
    <location>
        <begin position="3"/>
        <end position="99"/>
    </location>
</feature>
<keyword evidence="3" id="KW-1185">Reference proteome</keyword>
<protein>
    <submittedName>
        <fullName evidence="2">Transposase</fullName>
    </submittedName>
</protein>
<name>A0AAE3AZV6_9FIRM</name>
<dbReference type="Pfam" id="PF01610">
    <property type="entry name" value="DDE_Tnp_ISL3"/>
    <property type="match status" value="1"/>
</dbReference>
<dbReference type="InterPro" id="IPR002560">
    <property type="entry name" value="Transposase_DDE"/>
</dbReference>
<organism evidence="2 3">
    <name type="scientific">Gallintestinimicrobium propionicum</name>
    <dbReference type="NCBI Taxonomy" id="2981770"/>
    <lineage>
        <taxon>Bacteria</taxon>
        <taxon>Bacillati</taxon>
        <taxon>Bacillota</taxon>
        <taxon>Clostridia</taxon>
        <taxon>Lachnospirales</taxon>
        <taxon>Lachnospiraceae</taxon>
        <taxon>Gallintestinimicrobium</taxon>
    </lineage>
</organism>
<evidence type="ECO:0000313" key="3">
    <source>
        <dbReference type="Proteomes" id="UP001199355"/>
    </source>
</evidence>
<dbReference type="EMBL" id="JAJEQF010000047">
    <property type="protein sequence ID" value="MCC2168800.1"/>
    <property type="molecule type" value="Genomic_DNA"/>
</dbReference>
<dbReference type="PANTHER" id="PTHR33498">
    <property type="entry name" value="TRANSPOSASE FOR INSERTION SEQUENCE ELEMENT IS1557"/>
    <property type="match status" value="1"/>
</dbReference>
<sequence length="101" mass="11823">MTKDQYEAVLKKYPELASLYHLVKEFNRVVFSKKPEELNTWITEAESIDYIAELKSYIEGLKKDYEAVSNAIRYDYNNGLAEGSVTKIKLVKRIMYGRNTF</sequence>
<evidence type="ECO:0000313" key="2">
    <source>
        <dbReference type="EMBL" id="MCC2168800.1"/>
    </source>
</evidence>